<sequence>MEETENPNSSSTTAGDIDVHETNEELSEDGEQLMPFNALEYHEQKENEKLDFRMIQATKNAFVKQSSGDMKYPNRHVAIVAYSNNANLMIAERKEQTCHSNIQEHQQQNLVIPILADTQMGHSQPSGPATPAKLPAKQGRTSVKVFEVETIETPTKKAPFTTLVQRVPLAITAKGDDFLEAPVSEMTLHEIVSLILKVMRVFQDESIAYEDLPGLP</sequence>
<evidence type="ECO:0000313" key="2">
    <source>
        <dbReference type="Proteomes" id="UP001060085"/>
    </source>
</evidence>
<accession>A0ACB9ZLR0</accession>
<dbReference type="Proteomes" id="UP001060085">
    <property type="component" value="Linkage Group LG08"/>
</dbReference>
<name>A0ACB9ZLR0_CATRO</name>
<evidence type="ECO:0000313" key="1">
    <source>
        <dbReference type="EMBL" id="KAI5648637.1"/>
    </source>
</evidence>
<reference evidence="2" key="1">
    <citation type="journal article" date="2023" name="Nat. Plants">
        <title>Single-cell RNA sequencing provides a high-resolution roadmap for understanding the multicellular compartmentation of specialized metabolism.</title>
        <authorList>
            <person name="Sun S."/>
            <person name="Shen X."/>
            <person name="Li Y."/>
            <person name="Li Y."/>
            <person name="Wang S."/>
            <person name="Li R."/>
            <person name="Zhang H."/>
            <person name="Shen G."/>
            <person name="Guo B."/>
            <person name="Wei J."/>
            <person name="Xu J."/>
            <person name="St-Pierre B."/>
            <person name="Chen S."/>
            <person name="Sun C."/>
        </authorList>
    </citation>
    <scope>NUCLEOTIDE SEQUENCE [LARGE SCALE GENOMIC DNA]</scope>
</reference>
<proteinExistence type="predicted"/>
<protein>
    <submittedName>
        <fullName evidence="1">Uncharacterized protein</fullName>
    </submittedName>
</protein>
<organism evidence="1 2">
    <name type="scientific">Catharanthus roseus</name>
    <name type="common">Madagascar periwinkle</name>
    <name type="synonym">Vinca rosea</name>
    <dbReference type="NCBI Taxonomy" id="4058"/>
    <lineage>
        <taxon>Eukaryota</taxon>
        <taxon>Viridiplantae</taxon>
        <taxon>Streptophyta</taxon>
        <taxon>Embryophyta</taxon>
        <taxon>Tracheophyta</taxon>
        <taxon>Spermatophyta</taxon>
        <taxon>Magnoliopsida</taxon>
        <taxon>eudicotyledons</taxon>
        <taxon>Gunneridae</taxon>
        <taxon>Pentapetalae</taxon>
        <taxon>asterids</taxon>
        <taxon>lamiids</taxon>
        <taxon>Gentianales</taxon>
        <taxon>Apocynaceae</taxon>
        <taxon>Rauvolfioideae</taxon>
        <taxon>Vinceae</taxon>
        <taxon>Catharanthinae</taxon>
        <taxon>Catharanthus</taxon>
    </lineage>
</organism>
<gene>
    <name evidence="1" type="ORF">M9H77_34642</name>
</gene>
<comment type="caution">
    <text evidence="1">The sequence shown here is derived from an EMBL/GenBank/DDBJ whole genome shotgun (WGS) entry which is preliminary data.</text>
</comment>
<dbReference type="EMBL" id="CM044708">
    <property type="protein sequence ID" value="KAI5648637.1"/>
    <property type="molecule type" value="Genomic_DNA"/>
</dbReference>
<keyword evidence="2" id="KW-1185">Reference proteome</keyword>